<reference evidence="1 2" key="1">
    <citation type="submission" date="2016-04" db="EMBL/GenBank/DDBJ databases">
        <title>ATOL: Assembling a taxonomically balanced genome-scale reconstruction of the evolutionary history of the Enterobacteriaceae.</title>
        <authorList>
            <person name="Plunkett G.III."/>
            <person name="Neeno-Eckwall E.C."/>
            <person name="Glasner J.D."/>
            <person name="Perna N.T."/>
        </authorList>
    </citation>
    <scope>NUCLEOTIDE SEQUENCE [LARGE SCALE GENOMIC DNA]</scope>
    <source>
        <strain evidence="1 2">ATCC 35613</strain>
    </source>
</reference>
<dbReference type="AlphaFoldDB" id="A0A1B7JHH2"/>
<sequence length="45" mass="5203">MGKAPTLRVTFYRQVLMTESTLRMIMNIFTPAKTLIGWCNEINVI</sequence>
<evidence type="ECO:0000313" key="1">
    <source>
        <dbReference type="EMBL" id="OAT47336.1"/>
    </source>
</evidence>
<organism evidence="1 2">
    <name type="scientific">Providencia heimbachae ATCC 35613</name>
    <dbReference type="NCBI Taxonomy" id="1354272"/>
    <lineage>
        <taxon>Bacteria</taxon>
        <taxon>Pseudomonadati</taxon>
        <taxon>Pseudomonadota</taxon>
        <taxon>Gammaproteobacteria</taxon>
        <taxon>Enterobacterales</taxon>
        <taxon>Morganellaceae</taxon>
        <taxon>Providencia</taxon>
    </lineage>
</organism>
<dbReference type="EMBL" id="LXEW01000052">
    <property type="protein sequence ID" value="OAT47336.1"/>
    <property type="molecule type" value="Genomic_DNA"/>
</dbReference>
<evidence type="ECO:0000313" key="2">
    <source>
        <dbReference type="Proteomes" id="UP000078224"/>
    </source>
</evidence>
<comment type="caution">
    <text evidence="1">The sequence shown here is derived from an EMBL/GenBank/DDBJ whole genome shotgun (WGS) entry which is preliminary data.</text>
</comment>
<keyword evidence="2" id="KW-1185">Reference proteome</keyword>
<dbReference type="Proteomes" id="UP000078224">
    <property type="component" value="Unassembled WGS sequence"/>
</dbReference>
<protein>
    <submittedName>
        <fullName evidence="1">Uncharacterized protein</fullName>
    </submittedName>
</protein>
<name>A0A1B7JHH2_9GAMM</name>
<accession>A0A1B7JHH2</accession>
<proteinExistence type="predicted"/>
<gene>
    <name evidence="1" type="ORF">M998_3749</name>
</gene>
<dbReference type="PATRIC" id="fig|1354272.4.peg.3834"/>